<dbReference type="InterPro" id="IPR008801">
    <property type="entry name" value="RALF"/>
</dbReference>
<comment type="subcellular location">
    <subcellularLocation>
        <location evidence="1">Secreted</location>
    </subcellularLocation>
</comment>
<protein>
    <submittedName>
        <fullName evidence="10">Uncharacterized protein</fullName>
    </submittedName>
</protein>
<evidence type="ECO:0000313" key="11">
    <source>
        <dbReference type="Proteomes" id="UP001642260"/>
    </source>
</evidence>
<dbReference type="EMBL" id="CAKOAT010175378">
    <property type="protein sequence ID" value="CAH8352580.1"/>
    <property type="molecule type" value="Genomic_DNA"/>
</dbReference>
<evidence type="ECO:0000256" key="6">
    <source>
        <dbReference type="ARBA" id="ARBA00023157"/>
    </source>
</evidence>
<dbReference type="GO" id="GO:0005179">
    <property type="term" value="F:hormone activity"/>
    <property type="evidence" value="ECO:0007669"/>
    <property type="project" value="UniProtKB-KW"/>
</dbReference>
<comment type="similarity">
    <text evidence="2">Belongs to the plant rapid alkalinization factor (RALF) family.</text>
</comment>
<reference evidence="10 11" key="1">
    <citation type="submission" date="2022-03" db="EMBL/GenBank/DDBJ databases">
        <authorList>
            <person name="Macdonald S."/>
            <person name="Ahmed S."/>
            <person name="Newling K."/>
        </authorList>
    </citation>
    <scope>NUCLEOTIDE SEQUENCE [LARGE SCALE GENOMIC DNA]</scope>
</reference>
<dbReference type="PANTHER" id="PTHR34270">
    <property type="entry name" value="PROTEIN RALF-LIKE 15-RELATED"/>
    <property type="match status" value="1"/>
</dbReference>
<sequence>MGMSTSVKVIVSILLAVFLALAATSTEARFINYRDLSRGDHALACNKAKPGTCKKQEVNPYHRGCESAERCRESR</sequence>
<evidence type="ECO:0000313" key="10">
    <source>
        <dbReference type="EMBL" id="CAH8367151.1"/>
    </source>
</evidence>
<comment type="caution">
    <text evidence="10">The sequence shown here is derived from an EMBL/GenBank/DDBJ whole genome shotgun (WGS) entry which is preliminary data.</text>
</comment>
<feature type="signal peptide" evidence="8">
    <location>
        <begin position="1"/>
        <end position="28"/>
    </location>
</feature>
<gene>
    <name evidence="9" type="ORF">ERUC_LOCUS18686</name>
    <name evidence="10" type="ORF">ERUC_LOCUS30754</name>
</gene>
<feature type="chain" id="PRO_5044720828" evidence="8">
    <location>
        <begin position="29"/>
        <end position="75"/>
    </location>
</feature>
<dbReference type="Proteomes" id="UP001642260">
    <property type="component" value="Unassembled WGS sequence"/>
</dbReference>
<keyword evidence="6" id="KW-1015">Disulfide bond</keyword>
<evidence type="ECO:0000256" key="3">
    <source>
        <dbReference type="ARBA" id="ARBA00022525"/>
    </source>
</evidence>
<evidence type="ECO:0000256" key="5">
    <source>
        <dbReference type="ARBA" id="ARBA00022729"/>
    </source>
</evidence>
<accession>A0ABC8L5Y1</accession>
<keyword evidence="4" id="KW-0372">Hormone</keyword>
<keyword evidence="11" id="KW-1185">Reference proteome</keyword>
<evidence type="ECO:0000256" key="2">
    <source>
        <dbReference type="ARBA" id="ARBA00009178"/>
    </source>
</evidence>
<keyword evidence="5 8" id="KW-0732">Signal</keyword>
<dbReference type="GO" id="GO:0040008">
    <property type="term" value="P:regulation of growth"/>
    <property type="evidence" value="ECO:0007669"/>
    <property type="project" value="UniProtKB-ARBA"/>
</dbReference>
<evidence type="ECO:0000256" key="1">
    <source>
        <dbReference type="ARBA" id="ARBA00004613"/>
    </source>
</evidence>
<comment type="function">
    <text evidence="7">Cell signaling peptide that may regulate plant stress, growth, and development. Mediates a rapid alkalinization of extracellular space by mediating a transient increase in the cytoplasmic Ca(2+) concentration leading to a calcium-dependent signaling events through a cell surface receptor and a concomitant activation of some intracellular mitogen-activated protein kinases.</text>
</comment>
<name>A0ABC8L5Y1_ERUVS</name>
<dbReference type="AlphaFoldDB" id="A0ABC8L5Y1"/>
<dbReference type="GO" id="GO:0005576">
    <property type="term" value="C:extracellular region"/>
    <property type="evidence" value="ECO:0007669"/>
    <property type="project" value="UniProtKB-SubCell"/>
</dbReference>
<organism evidence="10 11">
    <name type="scientific">Eruca vesicaria subsp. sativa</name>
    <name type="common">Garden rocket</name>
    <name type="synonym">Eruca sativa</name>
    <dbReference type="NCBI Taxonomy" id="29727"/>
    <lineage>
        <taxon>Eukaryota</taxon>
        <taxon>Viridiplantae</taxon>
        <taxon>Streptophyta</taxon>
        <taxon>Embryophyta</taxon>
        <taxon>Tracheophyta</taxon>
        <taxon>Spermatophyta</taxon>
        <taxon>Magnoliopsida</taxon>
        <taxon>eudicotyledons</taxon>
        <taxon>Gunneridae</taxon>
        <taxon>Pentapetalae</taxon>
        <taxon>rosids</taxon>
        <taxon>malvids</taxon>
        <taxon>Brassicales</taxon>
        <taxon>Brassicaceae</taxon>
        <taxon>Brassiceae</taxon>
        <taxon>Eruca</taxon>
    </lineage>
</organism>
<evidence type="ECO:0000256" key="8">
    <source>
        <dbReference type="SAM" id="SignalP"/>
    </source>
</evidence>
<dbReference type="PANTHER" id="PTHR34270:SF8">
    <property type="entry name" value="(RAPE) HYPOTHETICAL PROTEIN"/>
    <property type="match status" value="1"/>
</dbReference>
<evidence type="ECO:0000313" key="9">
    <source>
        <dbReference type="EMBL" id="CAH8352580.1"/>
    </source>
</evidence>
<keyword evidence="3" id="KW-0964">Secreted</keyword>
<dbReference type="EMBL" id="CAKOAT010401821">
    <property type="protein sequence ID" value="CAH8367151.1"/>
    <property type="molecule type" value="Genomic_DNA"/>
</dbReference>
<proteinExistence type="inferred from homology"/>
<evidence type="ECO:0000256" key="7">
    <source>
        <dbReference type="ARBA" id="ARBA00037228"/>
    </source>
</evidence>
<evidence type="ECO:0000256" key="4">
    <source>
        <dbReference type="ARBA" id="ARBA00022702"/>
    </source>
</evidence>
<dbReference type="Pfam" id="PF05498">
    <property type="entry name" value="RALF"/>
    <property type="match status" value="1"/>
</dbReference>